<proteinExistence type="predicted"/>
<feature type="compositionally biased region" description="Basic and acidic residues" evidence="2">
    <location>
        <begin position="33"/>
        <end position="43"/>
    </location>
</feature>
<accession>A0A8X6TJ86</accession>
<feature type="chain" id="PRO_5036462501" evidence="3">
    <location>
        <begin position="28"/>
        <end position="546"/>
    </location>
</feature>
<keyword evidence="1" id="KW-0175">Coiled coil</keyword>
<feature type="compositionally biased region" description="Basic and acidic residues" evidence="2">
    <location>
        <begin position="99"/>
        <end position="115"/>
    </location>
</feature>
<feature type="compositionally biased region" description="Polar residues" evidence="2">
    <location>
        <begin position="116"/>
        <end position="129"/>
    </location>
</feature>
<dbReference type="EMBL" id="BMAW01058440">
    <property type="protein sequence ID" value="GFT16349.1"/>
    <property type="molecule type" value="Genomic_DNA"/>
</dbReference>
<feature type="compositionally biased region" description="Low complexity" evidence="2">
    <location>
        <begin position="46"/>
        <end position="63"/>
    </location>
</feature>
<dbReference type="Proteomes" id="UP000887013">
    <property type="component" value="Unassembled WGS sequence"/>
</dbReference>
<feature type="signal peptide" evidence="3">
    <location>
        <begin position="1"/>
        <end position="27"/>
    </location>
</feature>
<dbReference type="AlphaFoldDB" id="A0A8X6TJ86"/>
<evidence type="ECO:0000256" key="2">
    <source>
        <dbReference type="SAM" id="MobiDB-lite"/>
    </source>
</evidence>
<evidence type="ECO:0000256" key="1">
    <source>
        <dbReference type="SAM" id="Coils"/>
    </source>
</evidence>
<dbReference type="Pfam" id="PF20146">
    <property type="entry name" value="NRF"/>
    <property type="match status" value="1"/>
</dbReference>
<feature type="region of interest" description="Disordered" evidence="2">
    <location>
        <begin position="93"/>
        <end position="129"/>
    </location>
</feature>
<reference evidence="5" key="1">
    <citation type="submission" date="2020-08" db="EMBL/GenBank/DDBJ databases">
        <title>Multicomponent nature underlies the extraordinary mechanical properties of spider dragline silk.</title>
        <authorList>
            <person name="Kono N."/>
            <person name="Nakamura H."/>
            <person name="Mori M."/>
            <person name="Yoshida Y."/>
            <person name="Ohtoshi R."/>
            <person name="Malay A.D."/>
            <person name="Moran D.A.P."/>
            <person name="Tomita M."/>
            <person name="Numata K."/>
            <person name="Arakawa K."/>
        </authorList>
    </citation>
    <scope>NUCLEOTIDE SEQUENCE</scope>
</reference>
<evidence type="ECO:0000256" key="3">
    <source>
        <dbReference type="SAM" id="SignalP"/>
    </source>
</evidence>
<dbReference type="SMART" id="SM00703">
    <property type="entry name" value="NRF"/>
    <property type="match status" value="1"/>
</dbReference>
<evidence type="ECO:0000259" key="4">
    <source>
        <dbReference type="SMART" id="SM00703"/>
    </source>
</evidence>
<evidence type="ECO:0000313" key="6">
    <source>
        <dbReference type="Proteomes" id="UP000887013"/>
    </source>
</evidence>
<keyword evidence="3" id="KW-0732">Signal</keyword>
<feature type="coiled-coil region" evidence="1">
    <location>
        <begin position="202"/>
        <end position="229"/>
    </location>
</feature>
<protein>
    <submittedName>
        <fullName evidence="5">NRF domain-containing protein</fullName>
    </submittedName>
</protein>
<comment type="caution">
    <text evidence="5">The sequence shown here is derived from an EMBL/GenBank/DDBJ whole genome shotgun (WGS) entry which is preliminary data.</text>
</comment>
<feature type="region of interest" description="Disordered" evidence="2">
    <location>
        <begin position="33"/>
        <end position="63"/>
    </location>
</feature>
<sequence>MIAHKKIILRFGAVFLLVVLKIHDVDSRSIRDNENHQLQRTDDAASTPSQDYSSSSESVPSSTISNISEITLESYYSTTSENVFLFESQTDSNASFPNEELKSSSEEHSRIEESKLNVTSSNSSKGVPINDSTINDTLQHLGLNASQGELKIELSHADELSNVSSNAGLESHSLFKNESLNIALDTLPLVENSNTTVGKEVIEDFGEHIKKLKENMNSFKDNLRKILFESEPSVSLAIPGNHTVPSTSVHLEESSTVSKNGLLNTRTNHGIVDATSAVPNTINGSSSIEKLDESISKHVLETKQPSGNQTSHVDSYSKVLKDKAVVSSKRPGSIEFSKISAVASNISEVSRRVGAFLQKQYWDSNSGNKERQQGEMMSRGLENLVKGVEESEMPTSQVLQQWVNLEESFRESVDAVVRQALPLLVRASSEMQLSNGCYTSFFQLLLGLRRLRPWAFQMIDAFGKPPAGMLQGTVTSFGAYDECVNIVAMSDAKKRIPAQQYFRGKYCTIEIKPPLPPKPQYYTMYQPVSILANFSNGDDNVSLNVW</sequence>
<dbReference type="OrthoDB" id="6433697at2759"/>
<name>A0A8X6TJ86_NEPPI</name>
<dbReference type="InterPro" id="IPR006621">
    <property type="entry name" value="Nose-resist-to-fluoxetine_N"/>
</dbReference>
<evidence type="ECO:0000313" key="5">
    <source>
        <dbReference type="EMBL" id="GFT16349.1"/>
    </source>
</evidence>
<organism evidence="5 6">
    <name type="scientific">Nephila pilipes</name>
    <name type="common">Giant wood spider</name>
    <name type="synonym">Nephila maculata</name>
    <dbReference type="NCBI Taxonomy" id="299642"/>
    <lineage>
        <taxon>Eukaryota</taxon>
        <taxon>Metazoa</taxon>
        <taxon>Ecdysozoa</taxon>
        <taxon>Arthropoda</taxon>
        <taxon>Chelicerata</taxon>
        <taxon>Arachnida</taxon>
        <taxon>Araneae</taxon>
        <taxon>Araneomorphae</taxon>
        <taxon>Entelegynae</taxon>
        <taxon>Araneoidea</taxon>
        <taxon>Nephilidae</taxon>
        <taxon>Nephila</taxon>
    </lineage>
</organism>
<feature type="domain" description="Nose resistant-to-fluoxetine protein N-terminal" evidence="4">
    <location>
        <begin position="434"/>
        <end position="537"/>
    </location>
</feature>
<keyword evidence="6" id="KW-1185">Reference proteome</keyword>
<gene>
    <name evidence="5" type="primary">AVEN_112286_1</name>
    <name evidence="5" type="ORF">NPIL_615631</name>
</gene>